<dbReference type="SUPFAM" id="SSF46785">
    <property type="entry name" value="Winged helix' DNA-binding domain"/>
    <property type="match status" value="1"/>
</dbReference>
<dbReference type="CDD" id="cd00609">
    <property type="entry name" value="AAT_like"/>
    <property type="match status" value="1"/>
</dbReference>
<evidence type="ECO:0000313" key="10">
    <source>
        <dbReference type="Proteomes" id="UP000553957"/>
    </source>
</evidence>
<evidence type="ECO:0000256" key="5">
    <source>
        <dbReference type="ARBA" id="ARBA00023163"/>
    </source>
</evidence>
<dbReference type="InterPro" id="IPR036388">
    <property type="entry name" value="WH-like_DNA-bd_sf"/>
</dbReference>
<keyword evidence="9" id="KW-1185">Reference proteome</keyword>
<dbReference type="Gene3D" id="3.40.640.10">
    <property type="entry name" value="Type I PLP-dependent aspartate aminotransferase-like (Major domain)"/>
    <property type="match status" value="1"/>
</dbReference>
<dbReference type="Pfam" id="PF00392">
    <property type="entry name" value="GntR"/>
    <property type="match status" value="1"/>
</dbReference>
<evidence type="ECO:0000256" key="4">
    <source>
        <dbReference type="ARBA" id="ARBA00023125"/>
    </source>
</evidence>
<dbReference type="Pfam" id="PF00155">
    <property type="entry name" value="Aminotran_1_2"/>
    <property type="match status" value="1"/>
</dbReference>
<dbReference type="GO" id="GO:0030170">
    <property type="term" value="F:pyridoxal phosphate binding"/>
    <property type="evidence" value="ECO:0007669"/>
    <property type="project" value="InterPro"/>
</dbReference>
<accession>A0A7Y4NYA9</accession>
<dbReference type="InterPro" id="IPR004839">
    <property type="entry name" value="Aminotransferase_I/II_large"/>
</dbReference>
<protein>
    <submittedName>
        <fullName evidence="7">GntR family transcriptional regulator/MocR family aminotransferase</fullName>
    </submittedName>
    <submittedName>
        <fullName evidence="8">PLP-dependent aminotransferase family protein</fullName>
    </submittedName>
</protein>
<dbReference type="PANTHER" id="PTHR46577:SF1">
    <property type="entry name" value="HTH-TYPE TRANSCRIPTIONAL REGULATORY PROTEIN GABR"/>
    <property type="match status" value="1"/>
</dbReference>
<dbReference type="GO" id="GO:0003677">
    <property type="term" value="F:DNA binding"/>
    <property type="evidence" value="ECO:0007669"/>
    <property type="project" value="UniProtKB-KW"/>
</dbReference>
<keyword evidence="4" id="KW-0238">DNA-binding</keyword>
<organism evidence="8 9">
    <name type="scientific">Kribbella sandramycini</name>
    <dbReference type="NCBI Taxonomy" id="60450"/>
    <lineage>
        <taxon>Bacteria</taxon>
        <taxon>Bacillati</taxon>
        <taxon>Actinomycetota</taxon>
        <taxon>Actinomycetes</taxon>
        <taxon>Propionibacteriales</taxon>
        <taxon>Kribbellaceae</taxon>
        <taxon>Kribbella</taxon>
    </lineage>
</organism>
<dbReference type="EMBL" id="JABJRC010000001">
    <property type="protein sequence ID" value="NOL39648.1"/>
    <property type="molecule type" value="Genomic_DNA"/>
</dbReference>
<gene>
    <name evidence="7" type="ORF">HNR71_003393</name>
    <name evidence="8" type="ORF">HPO96_05255</name>
</gene>
<keyword evidence="8" id="KW-0032">Aminotransferase</keyword>
<dbReference type="InterPro" id="IPR036390">
    <property type="entry name" value="WH_DNA-bd_sf"/>
</dbReference>
<sequence length="479" mass="51245">MAGNPRVPGADFLQLRPETAPAKGLTDWLVAALRSAIGDGRLSDGTLLPPTRVLAGELRVSRGVVVEAYRRLAEEGLARARTNHGTVVTSALRTLPRRLDTPSLRGPGGFLPQLPGASEHQIDIDLSPGLPDLSAFPRAAWLRAERAVLGSATAASLAYGDPRGSLELRNELAGWLGRVRGVRAHAEDIIIVGGVAQAISLLCQVLRGRGISRIAVEDPGSRGAREGLAYSGMTPVPIPVDGEGMQTELLAESNERVALLTPAHQFPTGVVLGPQRRGALLEWAGQGGLIIEDDYDAEYRYDRAPVPALQASAPGFVAHTGSISKTMAPGMRIGWLIAPWELQDDLVLAKYANDLGSPVLPQLVLADLLAKGELDRHIRVTRDRYRQRRDALVETLGCAWPAAKVHGVAAGLHVMIECPDHTTDDVELATRLAESGIRTQPLSWHRAHPGPPGLVVGYAANTPDRLREAAQRIAAIARR</sequence>
<dbReference type="PROSITE" id="PS50949">
    <property type="entry name" value="HTH_GNTR"/>
    <property type="match status" value="1"/>
</dbReference>
<dbReference type="EMBL" id="JACHKF010000001">
    <property type="protein sequence ID" value="MBB6567756.1"/>
    <property type="molecule type" value="Genomic_DNA"/>
</dbReference>
<dbReference type="GO" id="GO:0008483">
    <property type="term" value="F:transaminase activity"/>
    <property type="evidence" value="ECO:0007669"/>
    <property type="project" value="UniProtKB-KW"/>
</dbReference>
<evidence type="ECO:0000313" key="9">
    <source>
        <dbReference type="Proteomes" id="UP000534306"/>
    </source>
</evidence>
<dbReference type="GO" id="GO:0003700">
    <property type="term" value="F:DNA-binding transcription factor activity"/>
    <property type="evidence" value="ECO:0007669"/>
    <property type="project" value="InterPro"/>
</dbReference>
<dbReference type="Proteomes" id="UP000534306">
    <property type="component" value="Unassembled WGS sequence"/>
</dbReference>
<evidence type="ECO:0000313" key="7">
    <source>
        <dbReference type="EMBL" id="MBB6567756.1"/>
    </source>
</evidence>
<dbReference type="SUPFAM" id="SSF53383">
    <property type="entry name" value="PLP-dependent transferases"/>
    <property type="match status" value="1"/>
</dbReference>
<keyword evidence="5" id="KW-0804">Transcription</keyword>
<keyword evidence="3" id="KW-0805">Transcription regulation</keyword>
<reference evidence="8 9" key="1">
    <citation type="submission" date="2020-05" db="EMBL/GenBank/DDBJ databases">
        <title>Genome sequence of Kribbella sandramycini ATCC 39419.</title>
        <authorList>
            <person name="Maclea K.S."/>
            <person name="Fair J.L."/>
        </authorList>
    </citation>
    <scope>NUCLEOTIDE SEQUENCE [LARGE SCALE GENOMIC DNA]</scope>
    <source>
        <strain evidence="8 9">ATCC 39419</strain>
    </source>
</reference>
<dbReference type="SMART" id="SM00345">
    <property type="entry name" value="HTH_GNTR"/>
    <property type="match status" value="1"/>
</dbReference>
<dbReference type="PANTHER" id="PTHR46577">
    <property type="entry name" value="HTH-TYPE TRANSCRIPTIONAL REGULATORY PROTEIN GABR"/>
    <property type="match status" value="1"/>
</dbReference>
<keyword evidence="2" id="KW-0663">Pyridoxal phosphate</keyword>
<evidence type="ECO:0000259" key="6">
    <source>
        <dbReference type="PROSITE" id="PS50949"/>
    </source>
</evidence>
<dbReference type="InterPro" id="IPR015424">
    <property type="entry name" value="PyrdxlP-dep_Trfase"/>
</dbReference>
<name>A0A7Y4NYA9_9ACTN</name>
<dbReference type="AlphaFoldDB" id="A0A7Y4NYA9"/>
<dbReference type="Gene3D" id="1.10.10.10">
    <property type="entry name" value="Winged helix-like DNA-binding domain superfamily/Winged helix DNA-binding domain"/>
    <property type="match status" value="1"/>
</dbReference>
<keyword evidence="8" id="KW-0808">Transferase</keyword>
<dbReference type="RefSeq" id="WP_171671442.1">
    <property type="nucleotide sequence ID" value="NZ_BAAAGT010000003.1"/>
</dbReference>
<dbReference type="Proteomes" id="UP000553957">
    <property type="component" value="Unassembled WGS sequence"/>
</dbReference>
<evidence type="ECO:0000256" key="2">
    <source>
        <dbReference type="ARBA" id="ARBA00022898"/>
    </source>
</evidence>
<dbReference type="InterPro" id="IPR015421">
    <property type="entry name" value="PyrdxlP-dep_Trfase_major"/>
</dbReference>
<dbReference type="InterPro" id="IPR000524">
    <property type="entry name" value="Tscrpt_reg_HTH_GntR"/>
</dbReference>
<evidence type="ECO:0000256" key="3">
    <source>
        <dbReference type="ARBA" id="ARBA00023015"/>
    </source>
</evidence>
<dbReference type="CDD" id="cd07377">
    <property type="entry name" value="WHTH_GntR"/>
    <property type="match status" value="1"/>
</dbReference>
<comment type="caution">
    <text evidence="8">The sequence shown here is derived from an EMBL/GenBank/DDBJ whole genome shotgun (WGS) entry which is preliminary data.</text>
</comment>
<feature type="domain" description="HTH gntR-type" evidence="6">
    <location>
        <begin position="23"/>
        <end position="91"/>
    </location>
</feature>
<proteinExistence type="inferred from homology"/>
<dbReference type="InterPro" id="IPR051446">
    <property type="entry name" value="HTH_trans_reg/aminotransferase"/>
</dbReference>
<reference evidence="7 10" key="2">
    <citation type="submission" date="2020-08" db="EMBL/GenBank/DDBJ databases">
        <title>Sequencing the genomes of 1000 actinobacteria strains.</title>
        <authorList>
            <person name="Klenk H.-P."/>
        </authorList>
    </citation>
    <scope>NUCLEOTIDE SEQUENCE [LARGE SCALE GENOMIC DNA]</scope>
    <source>
        <strain evidence="7 10">DSM 15626</strain>
    </source>
</reference>
<comment type="similarity">
    <text evidence="1">In the C-terminal section; belongs to the class-I pyridoxal-phosphate-dependent aminotransferase family.</text>
</comment>
<evidence type="ECO:0000313" key="8">
    <source>
        <dbReference type="EMBL" id="NOL39648.1"/>
    </source>
</evidence>
<evidence type="ECO:0000256" key="1">
    <source>
        <dbReference type="ARBA" id="ARBA00005384"/>
    </source>
</evidence>